<proteinExistence type="predicted"/>
<keyword evidence="2" id="KW-1185">Reference proteome</keyword>
<dbReference type="STRING" id="1494590.ATN84_17785"/>
<dbReference type="Proteomes" id="UP000070107">
    <property type="component" value="Unassembled WGS sequence"/>
</dbReference>
<dbReference type="AlphaFoldDB" id="A0A135HRL8"/>
<gene>
    <name evidence="1" type="ORF">ATN84_17785</name>
</gene>
<evidence type="ECO:0000313" key="1">
    <source>
        <dbReference type="EMBL" id="KXF75812.1"/>
    </source>
</evidence>
<protein>
    <submittedName>
        <fullName evidence="1">Uncharacterized protein</fullName>
    </submittedName>
</protein>
<name>A0A135HRL8_9HYPH</name>
<sequence>MVHPSKQIFEIIEPALPESGHLVRPVDQWGKRVELGTVMRLTTFVAVAHQPGPFQDRQMF</sequence>
<evidence type="ECO:0000313" key="2">
    <source>
        <dbReference type="Proteomes" id="UP000070107"/>
    </source>
</evidence>
<reference evidence="1 2" key="1">
    <citation type="submission" date="2015-11" db="EMBL/GenBank/DDBJ databases">
        <title>Draft genome sequence of Paramesorhizobium deserti A-3-E, a strain highly resistant to diverse beta-lactam antibiotics.</title>
        <authorList>
            <person name="Lv R."/>
            <person name="Yang X."/>
            <person name="Fang N."/>
            <person name="Guo J."/>
            <person name="Luo X."/>
            <person name="Peng F."/>
            <person name="Yang R."/>
            <person name="Cui Y."/>
            <person name="Fang C."/>
            <person name="Song Y."/>
        </authorList>
    </citation>
    <scope>NUCLEOTIDE SEQUENCE [LARGE SCALE GENOMIC DNA]</scope>
    <source>
        <strain evidence="1 2">A-3-E</strain>
    </source>
</reference>
<accession>A0A135HRL8</accession>
<organism evidence="1 2">
    <name type="scientific">Paramesorhizobium deserti</name>
    <dbReference type="NCBI Taxonomy" id="1494590"/>
    <lineage>
        <taxon>Bacteria</taxon>
        <taxon>Pseudomonadati</taxon>
        <taxon>Pseudomonadota</taxon>
        <taxon>Alphaproteobacteria</taxon>
        <taxon>Hyphomicrobiales</taxon>
        <taxon>Phyllobacteriaceae</taxon>
        <taxon>Paramesorhizobium</taxon>
    </lineage>
</organism>
<dbReference type="EMBL" id="LNTU01000037">
    <property type="protein sequence ID" value="KXF75812.1"/>
    <property type="molecule type" value="Genomic_DNA"/>
</dbReference>
<comment type="caution">
    <text evidence="1">The sequence shown here is derived from an EMBL/GenBank/DDBJ whole genome shotgun (WGS) entry which is preliminary data.</text>
</comment>